<dbReference type="OrthoDB" id="9796919at2"/>
<name>A0A918Z131_9GAMM</name>
<dbReference type="InterPro" id="IPR000182">
    <property type="entry name" value="GNAT_dom"/>
</dbReference>
<dbReference type="RefSeq" id="WP_146473800.1">
    <property type="nucleotide sequence ID" value="NZ_BNCF01000006.1"/>
</dbReference>
<dbReference type="InterPro" id="IPR013653">
    <property type="entry name" value="GCN5-like_dom"/>
</dbReference>
<evidence type="ECO:0000259" key="1">
    <source>
        <dbReference type="PROSITE" id="PS51186"/>
    </source>
</evidence>
<dbReference type="AlphaFoldDB" id="A0A918Z131"/>
<organism evidence="2 3">
    <name type="scientific">Vulcaniibacterium thermophilum</name>
    <dbReference type="NCBI Taxonomy" id="1169913"/>
    <lineage>
        <taxon>Bacteria</taxon>
        <taxon>Pseudomonadati</taxon>
        <taxon>Pseudomonadota</taxon>
        <taxon>Gammaproteobacteria</taxon>
        <taxon>Lysobacterales</taxon>
        <taxon>Lysobacteraceae</taxon>
        <taxon>Vulcaniibacterium</taxon>
    </lineage>
</organism>
<dbReference type="CDD" id="cd04301">
    <property type="entry name" value="NAT_SF"/>
    <property type="match status" value="1"/>
</dbReference>
<dbReference type="GO" id="GO:0016747">
    <property type="term" value="F:acyltransferase activity, transferring groups other than amino-acyl groups"/>
    <property type="evidence" value="ECO:0007669"/>
    <property type="project" value="InterPro"/>
</dbReference>
<feature type="domain" description="N-acetyltransferase" evidence="1">
    <location>
        <begin position="97"/>
        <end position="223"/>
    </location>
</feature>
<dbReference type="PROSITE" id="PS51186">
    <property type="entry name" value="GNAT"/>
    <property type="match status" value="1"/>
</dbReference>
<dbReference type="Gene3D" id="3.40.630.30">
    <property type="match status" value="1"/>
</dbReference>
<reference evidence="2" key="2">
    <citation type="submission" date="2020-09" db="EMBL/GenBank/DDBJ databases">
        <authorList>
            <person name="Sun Q."/>
            <person name="Kim S."/>
        </authorList>
    </citation>
    <scope>NUCLEOTIDE SEQUENCE</scope>
    <source>
        <strain evidence="2">KCTC 32020</strain>
    </source>
</reference>
<sequence>MHVLDNPIWASLASRHRELAAREGAAARYPADVAPFAGVEADTVPAAALDALLAPGESLYLLGTAPVDAAPARLAFEAQLAQMVCEAPIAPPEGPLPEIVPLGEAQRADVLALTARVYPHYFRPRTMALGRYFGIYRDGQLAAMIGERMGMDGWQEISAVCTHPDHLGRGYARHLLAWLTNDNLARGRLAFLHVSHANTRAKTLYAQCGYRLRRDIPFWRYRA</sequence>
<dbReference type="Pfam" id="PF08445">
    <property type="entry name" value="FR47"/>
    <property type="match status" value="1"/>
</dbReference>
<dbReference type="InterPro" id="IPR016181">
    <property type="entry name" value="Acyl_CoA_acyltransferase"/>
</dbReference>
<accession>A0A918Z131</accession>
<evidence type="ECO:0000313" key="2">
    <source>
        <dbReference type="EMBL" id="GHE32454.1"/>
    </source>
</evidence>
<evidence type="ECO:0000313" key="3">
    <source>
        <dbReference type="Proteomes" id="UP000636453"/>
    </source>
</evidence>
<dbReference type="Proteomes" id="UP000636453">
    <property type="component" value="Unassembled WGS sequence"/>
</dbReference>
<gene>
    <name evidence="2" type="ORF">GCM10007167_12980</name>
</gene>
<comment type="caution">
    <text evidence="2">The sequence shown here is derived from an EMBL/GenBank/DDBJ whole genome shotgun (WGS) entry which is preliminary data.</text>
</comment>
<dbReference type="SUPFAM" id="SSF55729">
    <property type="entry name" value="Acyl-CoA N-acyltransferases (Nat)"/>
    <property type="match status" value="1"/>
</dbReference>
<dbReference type="EMBL" id="BNCF01000006">
    <property type="protein sequence ID" value="GHE32454.1"/>
    <property type="molecule type" value="Genomic_DNA"/>
</dbReference>
<proteinExistence type="predicted"/>
<protein>
    <recommendedName>
        <fullName evidence="1">N-acetyltransferase domain-containing protein</fullName>
    </recommendedName>
</protein>
<reference evidence="2" key="1">
    <citation type="journal article" date="2014" name="Int. J. Syst. Evol. Microbiol.">
        <title>Complete genome sequence of Corynebacterium casei LMG S-19264T (=DSM 44701T), isolated from a smear-ripened cheese.</title>
        <authorList>
            <consortium name="US DOE Joint Genome Institute (JGI-PGF)"/>
            <person name="Walter F."/>
            <person name="Albersmeier A."/>
            <person name="Kalinowski J."/>
            <person name="Ruckert C."/>
        </authorList>
    </citation>
    <scope>NUCLEOTIDE SEQUENCE</scope>
    <source>
        <strain evidence="2">KCTC 32020</strain>
    </source>
</reference>
<keyword evidence="3" id="KW-1185">Reference proteome</keyword>